<gene>
    <name evidence="2" type="ordered locus">Mtc_1705</name>
</gene>
<evidence type="ECO:0000313" key="2">
    <source>
        <dbReference type="EMBL" id="AFD00451.1"/>
    </source>
</evidence>
<proteinExistence type="predicted"/>
<keyword evidence="3" id="KW-1185">Reference proteome</keyword>
<dbReference type="InterPro" id="IPR002491">
    <property type="entry name" value="ABC_transptr_periplasmic_BD"/>
</dbReference>
<name>H8I8Y0_METCZ</name>
<dbReference type="STRING" id="1041930.Mtc_1705"/>
<dbReference type="HOGENOM" id="CLU_038034_2_0_2"/>
<dbReference type="Pfam" id="PF01497">
    <property type="entry name" value="Peripla_BP_2"/>
    <property type="match status" value="1"/>
</dbReference>
<dbReference type="PANTHER" id="PTHR30535">
    <property type="entry name" value="VITAMIN B12-BINDING PROTEIN"/>
    <property type="match status" value="1"/>
</dbReference>
<evidence type="ECO:0000313" key="3">
    <source>
        <dbReference type="Proteomes" id="UP000005233"/>
    </source>
</evidence>
<dbReference type="Proteomes" id="UP000005233">
    <property type="component" value="Chromosome"/>
</dbReference>
<dbReference type="PROSITE" id="PS50983">
    <property type="entry name" value="FE_B12_PBP"/>
    <property type="match status" value="1"/>
</dbReference>
<dbReference type="PANTHER" id="PTHR30535:SF34">
    <property type="entry name" value="MOLYBDATE-BINDING PROTEIN MOLA"/>
    <property type="match status" value="1"/>
</dbReference>
<evidence type="ECO:0000259" key="1">
    <source>
        <dbReference type="PROSITE" id="PS50983"/>
    </source>
</evidence>
<dbReference type="SUPFAM" id="SSF53807">
    <property type="entry name" value="Helical backbone' metal receptor"/>
    <property type="match status" value="1"/>
</dbReference>
<reference evidence="2 3" key="1">
    <citation type="journal article" date="2012" name="J. Bacteriol.">
        <title>Complete genome sequence of a thermophilic methanogen, Methanocella conradii HZ254, isolated from Chinese rice field soil.</title>
        <authorList>
            <person name="Lu Z."/>
            <person name="Lu Y."/>
        </authorList>
    </citation>
    <scope>NUCLEOTIDE SEQUENCE [LARGE SCALE GENOMIC DNA]</scope>
    <source>
        <strain evidence="3">DSM 24694 / JCM 17849 / CGMCC 1.5162 / HZ254</strain>
    </source>
</reference>
<dbReference type="EMBL" id="CP003243">
    <property type="protein sequence ID" value="AFD00451.1"/>
    <property type="molecule type" value="Genomic_DNA"/>
</dbReference>
<organism evidence="2 3">
    <name type="scientific">Methanocella conradii (strain DSM 24694 / JCM 17849 / CGMCC 1.5162 / HZ254)</name>
    <dbReference type="NCBI Taxonomy" id="1041930"/>
    <lineage>
        <taxon>Archaea</taxon>
        <taxon>Methanobacteriati</taxon>
        <taxon>Methanobacteriota</taxon>
        <taxon>Stenosarchaea group</taxon>
        <taxon>Methanomicrobia</taxon>
        <taxon>Methanocellales</taxon>
        <taxon>Methanocellaceae</taxon>
        <taxon>Methanocella</taxon>
    </lineage>
</organism>
<dbReference type="PROSITE" id="PS51257">
    <property type="entry name" value="PROKAR_LIPOPROTEIN"/>
    <property type="match status" value="1"/>
</dbReference>
<dbReference type="SMR" id="H8I8Y0"/>
<accession>H8I8Y0</accession>
<protein>
    <submittedName>
        <fullName evidence="2">ABC-type Fe3+-hydroxamate transport system, periplasmic component</fullName>
    </submittedName>
</protein>
<dbReference type="AlphaFoldDB" id="H8I8Y0"/>
<dbReference type="Gene3D" id="3.40.50.1980">
    <property type="entry name" value="Nitrogenase molybdenum iron protein domain"/>
    <property type="match status" value="2"/>
</dbReference>
<feature type="domain" description="Fe/B12 periplasmic-binding" evidence="1">
    <location>
        <begin position="59"/>
        <end position="330"/>
    </location>
</feature>
<dbReference type="OrthoDB" id="24039at2157"/>
<dbReference type="InterPro" id="IPR050902">
    <property type="entry name" value="ABC_Transporter_SBP"/>
</dbReference>
<sequence length="358" mass="38652">MLTIKKYLILIVCAVLMFTVISSGCTQQASKGQENTGATTITFTDSNGNNVVLPKTAERIVSTNADCTEMLIAIGAADRIVGVTDTVAKTPILMAQLPKNVSNIGNWQTPNIEMMTTLKPDVVICYGGASKPKNIDQILAANLTLVYLDCYKMNTLSHDARALGIITGNTKKAEDYAGFIEKYQNMVTSNTSKLSAGEKPAVYWESYSDYSTVGNTSGGDTMIGMSGGVNIASYNASLYASAYPKVNSEWIIKNNPSYIFKMVTSTNITSLDDLKKVQSAIKSRPGMDKTNAVKNDSVYIMSGSIAFGPRAVIGMLYVAKVLHPDLYKGVDPQAVLSEYSEKYLPGSDKGYFIYPTPA</sequence>
<dbReference type="KEGG" id="mez:Mtc_1705"/>
<dbReference type="eggNOG" id="arCOG03306">
    <property type="taxonomic scope" value="Archaea"/>
</dbReference>